<dbReference type="RefSeq" id="WP_382409157.1">
    <property type="nucleotide sequence ID" value="NZ_JBHSGU010000005.1"/>
</dbReference>
<organism evidence="5 6">
    <name type="scientific">Glaciecola siphonariae</name>
    <dbReference type="NCBI Taxonomy" id="521012"/>
    <lineage>
        <taxon>Bacteria</taxon>
        <taxon>Pseudomonadati</taxon>
        <taxon>Pseudomonadota</taxon>
        <taxon>Gammaproteobacteria</taxon>
        <taxon>Alteromonadales</taxon>
        <taxon>Alteromonadaceae</taxon>
        <taxon>Glaciecola</taxon>
    </lineage>
</organism>
<comment type="cofactor">
    <cofactor evidence="1 4">
        <name>a divalent metal cation</name>
        <dbReference type="ChEBI" id="CHEBI:60240"/>
    </cofactor>
</comment>
<feature type="active site" description="Proton acceptor" evidence="4">
    <location>
        <position position="76"/>
    </location>
</feature>
<comment type="catalytic activity">
    <reaction evidence="4">
        <text>UTP + H2O = UMP + diphosphate + H(+)</text>
        <dbReference type="Rhea" id="RHEA:29395"/>
        <dbReference type="ChEBI" id="CHEBI:15377"/>
        <dbReference type="ChEBI" id="CHEBI:15378"/>
        <dbReference type="ChEBI" id="CHEBI:33019"/>
        <dbReference type="ChEBI" id="CHEBI:46398"/>
        <dbReference type="ChEBI" id="CHEBI:57865"/>
        <dbReference type="EC" id="3.6.1.9"/>
    </reaction>
</comment>
<comment type="catalytic activity">
    <reaction evidence="4">
        <text>dTTP + H2O = dTMP + diphosphate + H(+)</text>
        <dbReference type="Rhea" id="RHEA:28534"/>
        <dbReference type="ChEBI" id="CHEBI:15377"/>
        <dbReference type="ChEBI" id="CHEBI:15378"/>
        <dbReference type="ChEBI" id="CHEBI:33019"/>
        <dbReference type="ChEBI" id="CHEBI:37568"/>
        <dbReference type="ChEBI" id="CHEBI:63528"/>
        <dbReference type="EC" id="3.6.1.9"/>
    </reaction>
</comment>
<sequence length="192" mass="20997">MAKVILASASPRRAELLRIICEDFAIEPADMDESPFEGESAKDLVLRLAKQKAELVLTSHINSEQADDRVLVLGSDTLIECGGEVLGKPTDQGDFLDMMARLSGREHQVHTAVACLSKEHTSIELVSSTIEFADITPEQAHAYWLTEEPSDKAGGYAIQGLGAQFVKRINGSYSAVVGLPLYETKKMLETYK</sequence>
<dbReference type="HAMAP" id="MF_00528">
    <property type="entry name" value="Maf"/>
    <property type="match status" value="1"/>
</dbReference>
<dbReference type="CDD" id="cd00555">
    <property type="entry name" value="Maf"/>
    <property type="match status" value="1"/>
</dbReference>
<evidence type="ECO:0000256" key="1">
    <source>
        <dbReference type="ARBA" id="ARBA00001968"/>
    </source>
</evidence>
<feature type="site" description="Important for substrate specificity" evidence="4">
    <location>
        <position position="159"/>
    </location>
</feature>
<dbReference type="Pfam" id="PF02545">
    <property type="entry name" value="Maf"/>
    <property type="match status" value="1"/>
</dbReference>
<dbReference type="SUPFAM" id="SSF52972">
    <property type="entry name" value="ITPase-like"/>
    <property type="match status" value="1"/>
</dbReference>
<accession>A0ABV9LXX8</accession>
<protein>
    <recommendedName>
        <fullName evidence="4">dTTP/UTP pyrophosphatase</fullName>
        <shortName evidence="4">dTTPase/UTPase</shortName>
        <ecNumber evidence="4">3.6.1.9</ecNumber>
    </recommendedName>
    <alternativeName>
        <fullName evidence="4">Nucleoside triphosphate pyrophosphatase</fullName>
    </alternativeName>
    <alternativeName>
        <fullName evidence="4">Nucleotide pyrophosphatase</fullName>
        <shortName evidence="4">Nucleotide PPase</shortName>
    </alternativeName>
</protein>
<dbReference type="EMBL" id="JBHSGU010000005">
    <property type="protein sequence ID" value="MFC4701059.1"/>
    <property type="molecule type" value="Genomic_DNA"/>
</dbReference>
<name>A0ABV9LXX8_9ALTE</name>
<dbReference type="NCBIfam" id="TIGR00172">
    <property type="entry name" value="maf"/>
    <property type="match status" value="1"/>
</dbReference>
<evidence type="ECO:0000313" key="6">
    <source>
        <dbReference type="Proteomes" id="UP001595897"/>
    </source>
</evidence>
<evidence type="ECO:0000313" key="5">
    <source>
        <dbReference type="EMBL" id="MFC4701059.1"/>
    </source>
</evidence>
<dbReference type="EC" id="3.6.1.9" evidence="4"/>
<dbReference type="Proteomes" id="UP001595897">
    <property type="component" value="Unassembled WGS sequence"/>
</dbReference>
<keyword evidence="3 4" id="KW-0546">Nucleotide metabolism</keyword>
<comment type="similarity">
    <text evidence="4">Belongs to the Maf family. YhdE subfamily.</text>
</comment>
<evidence type="ECO:0000256" key="4">
    <source>
        <dbReference type="HAMAP-Rule" id="MF_00528"/>
    </source>
</evidence>
<gene>
    <name evidence="5" type="ORF">ACFO4O_12875</name>
</gene>
<comment type="caution">
    <text evidence="5">The sequence shown here is derived from an EMBL/GenBank/DDBJ whole genome shotgun (WGS) entry which is preliminary data.</text>
</comment>
<proteinExistence type="inferred from homology"/>
<keyword evidence="2 4" id="KW-0378">Hydrolase</keyword>
<reference evidence="6" key="1">
    <citation type="journal article" date="2019" name="Int. J. Syst. Evol. Microbiol.">
        <title>The Global Catalogue of Microorganisms (GCM) 10K type strain sequencing project: providing services to taxonomists for standard genome sequencing and annotation.</title>
        <authorList>
            <consortium name="The Broad Institute Genomics Platform"/>
            <consortium name="The Broad Institute Genome Sequencing Center for Infectious Disease"/>
            <person name="Wu L."/>
            <person name="Ma J."/>
        </authorList>
    </citation>
    <scope>NUCLEOTIDE SEQUENCE [LARGE SCALE GENOMIC DNA]</scope>
    <source>
        <strain evidence="6">KACC 12507</strain>
    </source>
</reference>
<feature type="site" description="Important for substrate specificity" evidence="4">
    <location>
        <position position="77"/>
    </location>
</feature>
<dbReference type="Gene3D" id="3.90.950.10">
    <property type="match status" value="1"/>
</dbReference>
<feature type="site" description="Important for substrate specificity" evidence="4">
    <location>
        <position position="12"/>
    </location>
</feature>
<dbReference type="PANTHER" id="PTHR43213:SF5">
    <property type="entry name" value="BIFUNCTIONAL DTTP_UTP PYROPHOSPHATASE_METHYLTRANSFERASE PROTEIN-RELATED"/>
    <property type="match status" value="1"/>
</dbReference>
<comment type="subcellular location">
    <subcellularLocation>
        <location evidence="4">Cytoplasm</location>
    </subcellularLocation>
</comment>
<dbReference type="InterPro" id="IPR029001">
    <property type="entry name" value="ITPase-like_fam"/>
</dbReference>
<evidence type="ECO:0000256" key="3">
    <source>
        <dbReference type="ARBA" id="ARBA00023080"/>
    </source>
</evidence>
<keyword evidence="6" id="KW-1185">Reference proteome</keyword>
<evidence type="ECO:0000256" key="2">
    <source>
        <dbReference type="ARBA" id="ARBA00022801"/>
    </source>
</evidence>
<keyword evidence="4" id="KW-0963">Cytoplasm</keyword>
<comment type="caution">
    <text evidence="4">Lacks conserved residue(s) required for the propagation of feature annotation.</text>
</comment>
<dbReference type="GO" id="GO:0016787">
    <property type="term" value="F:hydrolase activity"/>
    <property type="evidence" value="ECO:0007669"/>
    <property type="project" value="UniProtKB-KW"/>
</dbReference>
<dbReference type="PANTHER" id="PTHR43213">
    <property type="entry name" value="BIFUNCTIONAL DTTP/UTP PYROPHOSPHATASE/METHYLTRANSFERASE PROTEIN-RELATED"/>
    <property type="match status" value="1"/>
</dbReference>
<comment type="function">
    <text evidence="4">Nucleoside triphosphate pyrophosphatase that hydrolyzes dTTP and UTP. May have a dual role in cell division arrest and in preventing the incorporation of modified nucleotides into cellular nucleic acids.</text>
</comment>
<dbReference type="PIRSF" id="PIRSF006305">
    <property type="entry name" value="Maf"/>
    <property type="match status" value="1"/>
</dbReference>
<dbReference type="InterPro" id="IPR003697">
    <property type="entry name" value="Maf-like"/>
</dbReference>